<sequence>MLEITWALTHFGYIALFFLLALGIVGLPIPDETIMVFVGSLTVEGPFGYVAAFAVCLAGSMTGMTVSYIVGRRVGKPLLDRHGKRVKLTPARVERTERWFQRFGPWAIVFGYFVPGLRHLTCYLAGMARMNWSLYLFAAGTGALIWVATFLTIGHFVGVHWEAAVHWIHTKGTLYMVGLAATLMFVGSLAFVLVRRRVRPKQTP</sequence>
<comment type="caution">
    <text evidence="4">The sequence shown here is derived from an EMBL/GenBank/DDBJ whole genome shotgun (WGS) entry which is preliminary data.</text>
</comment>
<feature type="domain" description="VTT" evidence="3">
    <location>
        <begin position="29"/>
        <end position="155"/>
    </location>
</feature>
<dbReference type="InterPro" id="IPR051311">
    <property type="entry name" value="DedA_domain"/>
</dbReference>
<dbReference type="PANTHER" id="PTHR42709">
    <property type="entry name" value="ALKALINE PHOSPHATASE LIKE PROTEIN"/>
    <property type="match status" value="1"/>
</dbReference>
<evidence type="ECO:0000256" key="1">
    <source>
        <dbReference type="ARBA" id="ARBA00010792"/>
    </source>
</evidence>
<dbReference type="Pfam" id="PF09335">
    <property type="entry name" value="VTT_dom"/>
    <property type="match status" value="1"/>
</dbReference>
<accession>A0A3A3GK13</accession>
<dbReference type="InterPro" id="IPR032816">
    <property type="entry name" value="VTT_dom"/>
</dbReference>
<feature type="transmembrane region" description="Helical" evidence="2">
    <location>
        <begin position="173"/>
        <end position="194"/>
    </location>
</feature>
<keyword evidence="2" id="KW-0812">Transmembrane</keyword>
<feature type="transmembrane region" description="Helical" evidence="2">
    <location>
        <begin position="7"/>
        <end position="29"/>
    </location>
</feature>
<dbReference type="AlphaFoldDB" id="A0A3A3GK13"/>
<organism evidence="4 5">
    <name type="scientific">Paenibacillus thiaminolyticus</name>
    <name type="common">Bacillus thiaminolyticus</name>
    <dbReference type="NCBI Taxonomy" id="49283"/>
    <lineage>
        <taxon>Bacteria</taxon>
        <taxon>Bacillati</taxon>
        <taxon>Bacillota</taxon>
        <taxon>Bacilli</taxon>
        <taxon>Bacillales</taxon>
        <taxon>Paenibacillaceae</taxon>
        <taxon>Paenibacillus</taxon>
    </lineage>
</organism>
<evidence type="ECO:0000313" key="4">
    <source>
        <dbReference type="EMBL" id="RJG22810.1"/>
    </source>
</evidence>
<name>A0A3A3GK13_PANTH</name>
<dbReference type="PANTHER" id="PTHR42709:SF9">
    <property type="entry name" value="ALKALINE PHOSPHATASE LIKE PROTEIN"/>
    <property type="match status" value="1"/>
</dbReference>
<protein>
    <submittedName>
        <fullName evidence="4">DedA family protein</fullName>
    </submittedName>
</protein>
<keyword evidence="2" id="KW-1133">Transmembrane helix</keyword>
<dbReference type="GO" id="GO:0005886">
    <property type="term" value="C:plasma membrane"/>
    <property type="evidence" value="ECO:0007669"/>
    <property type="project" value="TreeGrafter"/>
</dbReference>
<gene>
    <name evidence="4" type="ORF">DQX05_16410</name>
</gene>
<comment type="similarity">
    <text evidence="1">Belongs to the DedA family.</text>
</comment>
<dbReference type="Proteomes" id="UP000266177">
    <property type="component" value="Unassembled WGS sequence"/>
</dbReference>
<keyword evidence="2" id="KW-0472">Membrane</keyword>
<feature type="transmembrane region" description="Helical" evidence="2">
    <location>
        <begin position="134"/>
        <end position="153"/>
    </location>
</feature>
<proteinExistence type="inferred from homology"/>
<reference evidence="4 5" key="1">
    <citation type="submission" date="2018-09" db="EMBL/GenBank/DDBJ databases">
        <title>Paenibacillus SK2017-BO5.</title>
        <authorList>
            <person name="Piskunova J.V."/>
            <person name="Dubiley S.A."/>
            <person name="Severinov K.V."/>
        </authorList>
    </citation>
    <scope>NUCLEOTIDE SEQUENCE [LARGE SCALE GENOMIC DNA]</scope>
    <source>
        <strain evidence="4 5">BO5</strain>
    </source>
</reference>
<dbReference type="EMBL" id="QYZD01000014">
    <property type="protein sequence ID" value="RJG22810.1"/>
    <property type="molecule type" value="Genomic_DNA"/>
</dbReference>
<dbReference type="OrthoDB" id="9782291at2"/>
<dbReference type="RefSeq" id="WP_119794620.1">
    <property type="nucleotide sequence ID" value="NZ_QYZD01000014.1"/>
</dbReference>
<feature type="transmembrane region" description="Helical" evidence="2">
    <location>
        <begin position="49"/>
        <end position="71"/>
    </location>
</feature>
<evidence type="ECO:0000313" key="5">
    <source>
        <dbReference type="Proteomes" id="UP000266177"/>
    </source>
</evidence>
<evidence type="ECO:0000259" key="3">
    <source>
        <dbReference type="Pfam" id="PF09335"/>
    </source>
</evidence>
<evidence type="ECO:0000256" key="2">
    <source>
        <dbReference type="SAM" id="Phobius"/>
    </source>
</evidence>